<dbReference type="InterPro" id="IPR015943">
    <property type="entry name" value="WD40/YVTN_repeat-like_dom_sf"/>
</dbReference>
<dbReference type="AlphaFoldDB" id="A0A423XIQ7"/>
<dbReference type="UniPathway" id="UPA00989"/>
<proteinExistence type="inferred from homology"/>
<dbReference type="GO" id="GO:0106004">
    <property type="term" value="P:tRNA (guanine-N7)-methylation"/>
    <property type="evidence" value="ECO:0007669"/>
    <property type="project" value="UniProtKB-UniRule"/>
</dbReference>
<keyword evidence="2 6" id="KW-0853">WD repeat</keyword>
<evidence type="ECO:0000256" key="5">
    <source>
        <dbReference type="ARBA" id="ARBA00023242"/>
    </source>
</evidence>
<dbReference type="Proteomes" id="UP000285146">
    <property type="component" value="Unassembled WGS sequence"/>
</dbReference>
<dbReference type="InterPro" id="IPR011047">
    <property type="entry name" value="Quinoprotein_ADH-like_sf"/>
</dbReference>
<dbReference type="STRING" id="1230097.A0A423XIQ7"/>
<accession>A0A423XIQ7</accession>
<feature type="region of interest" description="Disordered" evidence="7">
    <location>
        <begin position="207"/>
        <end position="258"/>
    </location>
</feature>
<evidence type="ECO:0000256" key="6">
    <source>
        <dbReference type="HAMAP-Rule" id="MF_03056"/>
    </source>
</evidence>
<comment type="caution">
    <text evidence="8">The sequence shown here is derived from an EMBL/GenBank/DDBJ whole genome shotgun (WGS) entry which is preliminary data.</text>
</comment>
<keyword evidence="3 6" id="KW-0819">tRNA processing</keyword>
<organism evidence="8 9">
    <name type="scientific">Cytospora leucostoma</name>
    <dbReference type="NCBI Taxonomy" id="1230097"/>
    <lineage>
        <taxon>Eukaryota</taxon>
        <taxon>Fungi</taxon>
        <taxon>Dikarya</taxon>
        <taxon>Ascomycota</taxon>
        <taxon>Pezizomycotina</taxon>
        <taxon>Sordariomycetes</taxon>
        <taxon>Sordariomycetidae</taxon>
        <taxon>Diaporthales</taxon>
        <taxon>Cytosporaceae</taxon>
        <taxon>Cytospora</taxon>
    </lineage>
</organism>
<dbReference type="FunCoup" id="A0A423XIQ7">
    <property type="interactions" value="251"/>
</dbReference>
<feature type="compositionally biased region" description="Basic and acidic residues" evidence="7">
    <location>
        <begin position="237"/>
        <end position="247"/>
    </location>
</feature>
<evidence type="ECO:0000256" key="3">
    <source>
        <dbReference type="ARBA" id="ARBA00022694"/>
    </source>
</evidence>
<sequence>MKLPFHNVQVCGDVVFAARGGNIHSFKLTDGSHISHWKYPVEKKDTKSGVQKPEEEAAAPAPSKEEEQGPPAKRVRLDDGKEAKVGNGDAAHDAETEKSAGDKPAGEDGKDQKKGKKAGPRAGGLSQPSERPMVIILTATSDGRHIVAVTQCKSIWVFEHDGHGQLKQLSRRTMPKRPCSLVLTPDNQTILSADKFGDVYSLPLIPSANPPPTTKASSPATPATPAPETPNATTDADANKPSRKPEASELTVHTKRNRRALLHQQLTLQNPNRRGGTQKLEPPAFEHTLLLGHVSLLTAVALARDAQGRPYVVTADRDEHIRVSRGAGGQAHVVESYCLGHDGFVNRLCIPGGEAQAGFGGLLVSGGGDEDLFAWRWREGQLLGRTPLLKVVREEVAPEASKVAVSGLWYWSGRPVEGEEEGVTVLVVVERVPAIFIFTLKANGSLDFSRTIRLPGNPLEVDVVDGETLLVAAEPNARDAGEYDTKKSILKVEHVNGEFQVSDGVINDIPDLGDNETDLTEEEMQALLYSAENLRKMEFDEPGADAE</sequence>
<comment type="pathway">
    <text evidence="6">tRNA modification; N(7)-methylguanine-tRNA biosynthesis.</text>
</comment>
<evidence type="ECO:0000256" key="2">
    <source>
        <dbReference type="ARBA" id="ARBA00022574"/>
    </source>
</evidence>
<dbReference type="PANTHER" id="PTHR16288">
    <property type="entry name" value="WD40 REPEAT PROTEIN 4"/>
    <property type="match status" value="1"/>
</dbReference>
<evidence type="ECO:0000256" key="7">
    <source>
        <dbReference type="SAM" id="MobiDB-lite"/>
    </source>
</evidence>
<evidence type="ECO:0000256" key="1">
    <source>
        <dbReference type="ARBA" id="ARBA00004123"/>
    </source>
</evidence>
<dbReference type="InterPro" id="IPR028884">
    <property type="entry name" value="Trm82"/>
</dbReference>
<comment type="similarity">
    <text evidence="6">Belongs to the WD repeat TRM82 family.</text>
</comment>
<gene>
    <name evidence="8" type="ORF">VPNG_01944</name>
</gene>
<comment type="function">
    <text evidence="6">Required for the formation of N(7)-methylguanine at position 46 (m7G46) in tRNA. In the complex, it is required to stabilize and induce conformational changes of the catalytic subunit.</text>
</comment>
<name>A0A423XIQ7_9PEZI</name>
<keyword evidence="4 6" id="KW-0677">Repeat</keyword>
<dbReference type="OrthoDB" id="339900at2759"/>
<feature type="compositionally biased region" description="Basic and acidic residues" evidence="7">
    <location>
        <begin position="75"/>
        <end position="112"/>
    </location>
</feature>
<keyword evidence="9" id="KW-1185">Reference proteome</keyword>
<feature type="region of interest" description="Disordered" evidence="7">
    <location>
        <begin position="44"/>
        <end position="130"/>
    </location>
</feature>
<dbReference type="Gene3D" id="2.130.10.10">
    <property type="entry name" value="YVTN repeat-like/Quinoprotein amine dehydrogenase"/>
    <property type="match status" value="1"/>
</dbReference>
<reference evidence="8 9" key="1">
    <citation type="submission" date="2015-09" db="EMBL/GenBank/DDBJ databases">
        <title>Host preference determinants of Valsa canker pathogens revealed by comparative genomics.</title>
        <authorList>
            <person name="Yin Z."/>
            <person name="Huang L."/>
        </authorList>
    </citation>
    <scope>NUCLEOTIDE SEQUENCE [LARGE SCALE GENOMIC DNA]</scope>
    <source>
        <strain evidence="8 9">SXYLt</strain>
    </source>
</reference>
<dbReference type="InParanoid" id="A0A423XIQ7"/>
<dbReference type="PANTHER" id="PTHR16288:SF0">
    <property type="entry name" value="TRNA (GUANINE-N(7)-)-METHYLTRANSFERASE NON-CATALYTIC SUBUNIT WDR4"/>
    <property type="match status" value="1"/>
</dbReference>
<protein>
    <submittedName>
        <fullName evidence="8">Uncharacterized protein</fullName>
    </submittedName>
</protein>
<dbReference type="EMBL" id="LKEB01000006">
    <property type="protein sequence ID" value="ROW16098.1"/>
    <property type="molecule type" value="Genomic_DNA"/>
</dbReference>
<dbReference type="GO" id="GO:0005829">
    <property type="term" value="C:cytosol"/>
    <property type="evidence" value="ECO:0007669"/>
    <property type="project" value="TreeGrafter"/>
</dbReference>
<evidence type="ECO:0000256" key="4">
    <source>
        <dbReference type="ARBA" id="ARBA00022737"/>
    </source>
</evidence>
<dbReference type="SUPFAM" id="SSF50998">
    <property type="entry name" value="Quinoprotein alcohol dehydrogenase-like"/>
    <property type="match status" value="1"/>
</dbReference>
<comment type="subcellular location">
    <subcellularLocation>
        <location evidence="1 6">Nucleus</location>
    </subcellularLocation>
</comment>
<evidence type="ECO:0000313" key="8">
    <source>
        <dbReference type="EMBL" id="ROW16098.1"/>
    </source>
</evidence>
<dbReference type="GO" id="GO:0005634">
    <property type="term" value="C:nucleus"/>
    <property type="evidence" value="ECO:0007669"/>
    <property type="project" value="UniProtKB-SubCell"/>
</dbReference>
<dbReference type="HAMAP" id="MF_03056">
    <property type="entry name" value="TRM82"/>
    <property type="match status" value="1"/>
</dbReference>
<dbReference type="GO" id="GO:0043527">
    <property type="term" value="C:tRNA methyltransferase complex"/>
    <property type="evidence" value="ECO:0007669"/>
    <property type="project" value="TreeGrafter"/>
</dbReference>
<keyword evidence="5 6" id="KW-0539">Nucleus</keyword>
<feature type="compositionally biased region" description="Basic and acidic residues" evidence="7">
    <location>
        <begin position="44"/>
        <end position="55"/>
    </location>
</feature>
<evidence type="ECO:0000313" key="9">
    <source>
        <dbReference type="Proteomes" id="UP000285146"/>
    </source>
</evidence>